<feature type="region of interest" description="Disordered" evidence="5">
    <location>
        <begin position="581"/>
        <end position="604"/>
    </location>
</feature>
<feature type="compositionally biased region" description="Polar residues" evidence="5">
    <location>
        <begin position="374"/>
        <end position="385"/>
    </location>
</feature>
<keyword evidence="8" id="KW-1185">Reference proteome</keyword>
<dbReference type="OrthoDB" id="3242303at2759"/>
<feature type="region of interest" description="Disordered" evidence="5">
    <location>
        <begin position="141"/>
        <end position="223"/>
    </location>
</feature>
<dbReference type="Proteomes" id="UP000027265">
    <property type="component" value="Unassembled WGS sequence"/>
</dbReference>
<feature type="compositionally biased region" description="Polar residues" evidence="5">
    <location>
        <begin position="81"/>
        <end position="97"/>
    </location>
</feature>
<dbReference type="HOGENOM" id="CLU_397435_0_0_1"/>
<organism evidence="7 8">
    <name type="scientific">Jaapia argillacea MUCL 33604</name>
    <dbReference type="NCBI Taxonomy" id="933084"/>
    <lineage>
        <taxon>Eukaryota</taxon>
        <taxon>Fungi</taxon>
        <taxon>Dikarya</taxon>
        <taxon>Basidiomycota</taxon>
        <taxon>Agaricomycotina</taxon>
        <taxon>Agaricomycetes</taxon>
        <taxon>Agaricomycetidae</taxon>
        <taxon>Jaapiales</taxon>
        <taxon>Jaapiaceae</taxon>
        <taxon>Jaapia</taxon>
    </lineage>
</organism>
<evidence type="ECO:0000256" key="3">
    <source>
        <dbReference type="ARBA" id="ARBA00022490"/>
    </source>
</evidence>
<comment type="subcellular location">
    <subcellularLocation>
        <location evidence="1">Cytoplasm</location>
        <location evidence="1">Cytoskeleton</location>
    </subcellularLocation>
</comment>
<feature type="region of interest" description="Disordered" evidence="5">
    <location>
        <begin position="292"/>
        <end position="454"/>
    </location>
</feature>
<proteinExistence type="inferred from homology"/>
<feature type="compositionally biased region" description="Polar residues" evidence="5">
    <location>
        <begin position="399"/>
        <end position="410"/>
    </location>
</feature>
<sequence length="604" mass="65564">MPPFSFAELSLHHLPELSVQHLPDQSEISFQIPAAANSGDLLLADDSDDFFRNAGADSTLSTPMIPKKAHQRPLVPLDLTPKSNPGVQTTKSPLTPISVPQSIEDAMATSLLETRSSFNTELSKRANPDSQPQSVAIAGMKGIAENNQPPEKKKTKKPIARAESAARPAPPRPNNRSNPNVGENTSEAQRGAIQKPPPAQPPHHVSSSVSETTDTSMADMSASSSLSGVAQRLVMFSQGLMGLSSAANSEYQAATVTGTGGPGPIPPSLPLESLHVDPLTLSQISPRKEVAPISSFSHPGDQQHHDATQAPISPMRTSSKRPASPSLNSAITTGLESRKKGKTVAVEESTTRTKPLGIPRTDRVTKPNRRRNIIPSSTRATNLAGSKSAVLRERPPITDVTSSVAESSTKPRVAHGSSREKNSSGSGRPVVPDQPTLRRGQISTSERPYNAFSSGALTKPTEFRFESDLHFEARKTEESETIKKSLKRSTGHHVHPIPDFKALHAIQEAALAARRDHIALTIPEPLEFSTDIRAKEREKFEEARRARERELERQLEERRKQKELEEAKEIRELRKRAIPKANEVPDWYADAPKKAGGSSKDIKG</sequence>
<dbReference type="InParanoid" id="A0A067Q780"/>
<dbReference type="InterPro" id="IPR027329">
    <property type="entry name" value="TPX2_C"/>
</dbReference>
<reference evidence="8" key="1">
    <citation type="journal article" date="2014" name="Proc. Natl. Acad. Sci. U.S.A.">
        <title>Extensive sampling of basidiomycete genomes demonstrates inadequacy of the white-rot/brown-rot paradigm for wood decay fungi.</title>
        <authorList>
            <person name="Riley R."/>
            <person name="Salamov A.A."/>
            <person name="Brown D.W."/>
            <person name="Nagy L.G."/>
            <person name="Floudas D."/>
            <person name="Held B.W."/>
            <person name="Levasseur A."/>
            <person name="Lombard V."/>
            <person name="Morin E."/>
            <person name="Otillar R."/>
            <person name="Lindquist E.A."/>
            <person name="Sun H."/>
            <person name="LaButti K.M."/>
            <person name="Schmutz J."/>
            <person name="Jabbour D."/>
            <person name="Luo H."/>
            <person name="Baker S.E."/>
            <person name="Pisabarro A.G."/>
            <person name="Walton J.D."/>
            <person name="Blanchette R.A."/>
            <person name="Henrissat B."/>
            <person name="Martin F."/>
            <person name="Cullen D."/>
            <person name="Hibbett D.S."/>
            <person name="Grigoriev I.V."/>
        </authorList>
    </citation>
    <scope>NUCLEOTIDE SEQUENCE [LARGE SCALE GENOMIC DNA]</scope>
    <source>
        <strain evidence="8">MUCL 33604</strain>
    </source>
</reference>
<feature type="region of interest" description="Disordered" evidence="5">
    <location>
        <begin position="541"/>
        <end position="565"/>
    </location>
</feature>
<evidence type="ECO:0000259" key="6">
    <source>
        <dbReference type="Pfam" id="PF06886"/>
    </source>
</evidence>
<dbReference type="GO" id="GO:0005856">
    <property type="term" value="C:cytoskeleton"/>
    <property type="evidence" value="ECO:0007669"/>
    <property type="project" value="UniProtKB-SubCell"/>
</dbReference>
<evidence type="ECO:0000256" key="2">
    <source>
        <dbReference type="ARBA" id="ARBA00005885"/>
    </source>
</evidence>
<dbReference type="Pfam" id="PF06886">
    <property type="entry name" value="TPX2"/>
    <property type="match status" value="1"/>
</dbReference>
<feature type="compositionally biased region" description="Low complexity" evidence="5">
    <location>
        <begin position="202"/>
        <end position="223"/>
    </location>
</feature>
<protein>
    <recommendedName>
        <fullName evidence="6">TPX2 C-terminal domain-containing protein</fullName>
    </recommendedName>
</protein>
<gene>
    <name evidence="7" type="ORF">JAAARDRAFT_28874</name>
</gene>
<feature type="compositionally biased region" description="Polar residues" evidence="5">
    <location>
        <begin position="441"/>
        <end position="454"/>
    </location>
</feature>
<keyword evidence="4" id="KW-0206">Cytoskeleton</keyword>
<keyword evidence="3" id="KW-0963">Cytoplasm</keyword>
<evidence type="ECO:0000313" key="7">
    <source>
        <dbReference type="EMBL" id="KDQ62903.1"/>
    </source>
</evidence>
<name>A0A067Q780_9AGAM</name>
<feature type="compositionally biased region" description="Polar residues" evidence="5">
    <location>
        <begin position="315"/>
        <end position="335"/>
    </location>
</feature>
<feature type="domain" description="TPX2 C-terminal" evidence="6">
    <location>
        <begin position="527"/>
        <end position="592"/>
    </location>
</feature>
<evidence type="ECO:0000256" key="1">
    <source>
        <dbReference type="ARBA" id="ARBA00004245"/>
    </source>
</evidence>
<accession>A0A067Q780</accession>
<evidence type="ECO:0000256" key="4">
    <source>
        <dbReference type="ARBA" id="ARBA00023212"/>
    </source>
</evidence>
<dbReference type="STRING" id="933084.A0A067Q780"/>
<evidence type="ECO:0000256" key="5">
    <source>
        <dbReference type="SAM" id="MobiDB-lite"/>
    </source>
</evidence>
<feature type="region of interest" description="Disordered" evidence="5">
    <location>
        <begin position="75"/>
        <end position="97"/>
    </location>
</feature>
<dbReference type="AlphaFoldDB" id="A0A067Q780"/>
<dbReference type="EMBL" id="KL197710">
    <property type="protein sequence ID" value="KDQ62903.1"/>
    <property type="molecule type" value="Genomic_DNA"/>
</dbReference>
<comment type="similarity">
    <text evidence="2">Belongs to the TPX2 family.</text>
</comment>
<evidence type="ECO:0000313" key="8">
    <source>
        <dbReference type="Proteomes" id="UP000027265"/>
    </source>
</evidence>